<dbReference type="Pfam" id="PF06183">
    <property type="entry name" value="DinI"/>
    <property type="match status" value="1"/>
</dbReference>
<gene>
    <name evidence="1" type="primary">dinI_1</name>
    <name evidence="1" type="ORF">NCTC8105_01136</name>
</gene>
<dbReference type="AlphaFoldDB" id="A0A377PFH0"/>
<name>A0A377PFH0_HAFAL</name>
<dbReference type="InterPro" id="IPR036687">
    <property type="entry name" value="DinI-like_sf"/>
</dbReference>
<organism evidence="1 2">
    <name type="scientific">Hafnia alvei</name>
    <dbReference type="NCBI Taxonomy" id="569"/>
    <lineage>
        <taxon>Bacteria</taxon>
        <taxon>Pseudomonadati</taxon>
        <taxon>Pseudomonadota</taxon>
        <taxon>Gammaproteobacteria</taxon>
        <taxon>Enterobacterales</taxon>
        <taxon>Hafniaceae</taxon>
        <taxon>Hafnia</taxon>
    </lineage>
</organism>
<dbReference type="Gene3D" id="3.30.910.10">
    <property type="entry name" value="DinI-like"/>
    <property type="match status" value="1"/>
</dbReference>
<protein>
    <submittedName>
        <fullName evidence="1">DNA-damage-inducible protein I</fullName>
    </submittedName>
</protein>
<accession>A0A377PFH0</accession>
<dbReference type="EMBL" id="UGHP01000001">
    <property type="protein sequence ID" value="STQ79077.1"/>
    <property type="molecule type" value="Genomic_DNA"/>
</dbReference>
<reference evidence="1 2" key="1">
    <citation type="submission" date="2018-06" db="EMBL/GenBank/DDBJ databases">
        <authorList>
            <consortium name="Pathogen Informatics"/>
            <person name="Doyle S."/>
        </authorList>
    </citation>
    <scope>NUCLEOTIDE SEQUENCE [LARGE SCALE GENOMIC DNA]</scope>
    <source>
        <strain evidence="1 2">NCTC8105</strain>
    </source>
</reference>
<dbReference type="PANTHER" id="PTHR36572">
    <property type="entry name" value="DNA DAMAGE-INDUCIBLE PROTEIN I-RELATED"/>
    <property type="match status" value="1"/>
</dbReference>
<dbReference type="SUPFAM" id="SSF54857">
    <property type="entry name" value="DNA damage-inducible protein DinI"/>
    <property type="match status" value="1"/>
</dbReference>
<evidence type="ECO:0000313" key="2">
    <source>
        <dbReference type="Proteomes" id="UP000254821"/>
    </source>
</evidence>
<sequence>MRVEIKIDRRNEKSLPRDGLHQIVQELKKRLNNKYVGAETSTRFATAIDIVINGASKEASKVIRKIVEEMFEEADEWLVYEEIEMA</sequence>
<proteinExistence type="predicted"/>
<dbReference type="PANTHER" id="PTHR36572:SF2">
    <property type="entry name" value="DNA DAMAGE-INDUCIBLE PROTEIN I"/>
    <property type="match status" value="1"/>
</dbReference>
<evidence type="ECO:0000313" key="1">
    <source>
        <dbReference type="EMBL" id="STQ79077.1"/>
    </source>
</evidence>
<dbReference type="GO" id="GO:0009432">
    <property type="term" value="P:SOS response"/>
    <property type="evidence" value="ECO:0007669"/>
    <property type="project" value="TreeGrafter"/>
</dbReference>
<dbReference type="InterPro" id="IPR010391">
    <property type="entry name" value="DNA_damage-inducible_DinI-like"/>
</dbReference>
<dbReference type="Proteomes" id="UP000254821">
    <property type="component" value="Unassembled WGS sequence"/>
</dbReference>